<dbReference type="Proteomes" id="UP000216063">
    <property type="component" value="Unassembled WGS sequence"/>
</dbReference>
<dbReference type="Pfam" id="PF07077">
    <property type="entry name" value="DUF1345"/>
    <property type="match status" value="1"/>
</dbReference>
<feature type="transmembrane region" description="Helical" evidence="1">
    <location>
        <begin position="39"/>
        <end position="59"/>
    </location>
</feature>
<sequence length="225" mass="23960">MAETAHGRLSFWRTPAARVTVGLVAGAAVTAVLWNRNGLLSLLGGWTALALIFTGWTWISLWPFDSDETEGHAAQEQPLPWVVFSLVLGGAVASLIGVGVLLGRSQEASQGVPHDSGAGWMAVGTVVLSWLTIHTLYSVVYAKHYFDPRQPTPGGIDFNSTDDSDRPCYKDFFYVGFAVGMSFAISDTNLTSTRMRATALGHGLLSFVFGSIIVASVVNVLAAGI</sequence>
<organism evidence="2 3">
    <name type="scientific">Mycolicibacterium sphagni</name>
    <dbReference type="NCBI Taxonomy" id="1786"/>
    <lineage>
        <taxon>Bacteria</taxon>
        <taxon>Bacillati</taxon>
        <taxon>Actinomycetota</taxon>
        <taxon>Actinomycetes</taxon>
        <taxon>Mycobacteriales</taxon>
        <taxon>Mycobacteriaceae</taxon>
        <taxon>Mycolicibacterium</taxon>
    </lineage>
</organism>
<proteinExistence type="predicted"/>
<dbReference type="AlphaFoldDB" id="A0A255DE55"/>
<keyword evidence="1" id="KW-1133">Transmembrane helix</keyword>
<feature type="transmembrane region" description="Helical" evidence="1">
    <location>
        <begin position="172"/>
        <end position="190"/>
    </location>
</feature>
<comment type="caution">
    <text evidence="2">The sequence shown here is derived from an EMBL/GenBank/DDBJ whole genome shotgun (WGS) entry which is preliminary data.</text>
</comment>
<evidence type="ECO:0008006" key="4">
    <source>
        <dbReference type="Google" id="ProtNLM"/>
    </source>
</evidence>
<keyword evidence="1" id="KW-0472">Membrane</keyword>
<feature type="transmembrane region" description="Helical" evidence="1">
    <location>
        <begin position="202"/>
        <end position="222"/>
    </location>
</feature>
<feature type="transmembrane region" description="Helical" evidence="1">
    <location>
        <begin position="16"/>
        <end position="34"/>
    </location>
</feature>
<accession>A0A255DE55</accession>
<protein>
    <recommendedName>
        <fullName evidence="4">DUF1345 domain-containing protein</fullName>
    </recommendedName>
</protein>
<feature type="transmembrane region" description="Helical" evidence="1">
    <location>
        <begin position="122"/>
        <end position="142"/>
    </location>
</feature>
<name>A0A255DE55_9MYCO</name>
<dbReference type="EMBL" id="NOZR01000028">
    <property type="protein sequence ID" value="OYN75525.1"/>
    <property type="molecule type" value="Genomic_DNA"/>
</dbReference>
<evidence type="ECO:0000313" key="2">
    <source>
        <dbReference type="EMBL" id="OYN75525.1"/>
    </source>
</evidence>
<gene>
    <name evidence="2" type="ORF">CG716_25270</name>
</gene>
<dbReference type="InterPro" id="IPR009781">
    <property type="entry name" value="DUF1345"/>
</dbReference>
<keyword evidence="3" id="KW-1185">Reference proteome</keyword>
<evidence type="ECO:0000256" key="1">
    <source>
        <dbReference type="SAM" id="Phobius"/>
    </source>
</evidence>
<keyword evidence="1" id="KW-0812">Transmembrane</keyword>
<feature type="transmembrane region" description="Helical" evidence="1">
    <location>
        <begin position="79"/>
        <end position="102"/>
    </location>
</feature>
<evidence type="ECO:0000313" key="3">
    <source>
        <dbReference type="Proteomes" id="UP000216063"/>
    </source>
</evidence>
<reference evidence="2 3" key="1">
    <citation type="submission" date="2017-07" db="EMBL/GenBank/DDBJ databases">
        <title>The new phylogeny of genus Mycobacterium.</title>
        <authorList>
            <person name="Tortoli E."/>
            <person name="Trovato A."/>
            <person name="Cirillo D.M."/>
        </authorList>
    </citation>
    <scope>NUCLEOTIDE SEQUENCE [LARGE SCALE GENOMIC DNA]</scope>
    <source>
        <strain evidence="2 3">ATCC 33027</strain>
    </source>
</reference>
<dbReference type="OrthoDB" id="64737at2"/>
<dbReference type="RefSeq" id="WP_094483879.1">
    <property type="nucleotide sequence ID" value="NZ_JACKSC010000251.1"/>
</dbReference>